<comment type="caution">
    <text evidence="13">The sequence shown here is derived from an EMBL/GenBank/DDBJ whole genome shotgun (WGS) entry which is preliminary data.</text>
</comment>
<dbReference type="Proteomes" id="UP000029444">
    <property type="component" value="Unassembled WGS sequence"/>
</dbReference>
<dbReference type="EMBL" id="ARXV01000013">
    <property type="protein sequence ID" value="KGD63910.1"/>
    <property type="molecule type" value="Genomic_DNA"/>
</dbReference>
<dbReference type="PROSITE" id="PS00012">
    <property type="entry name" value="PHOSPHOPANTETHEINE"/>
    <property type="match status" value="1"/>
</dbReference>
<dbReference type="NCBIfam" id="NF002149">
    <property type="entry name" value="PRK00982.1-3"/>
    <property type="match status" value="1"/>
</dbReference>
<dbReference type="InterPro" id="IPR006162">
    <property type="entry name" value="Ppantetheine_attach_site"/>
</dbReference>
<comment type="PTM">
    <text evidence="9">4'-phosphopantetheine is transferred from CoA to a specific serine of apo-ACP by AcpS. This modification is essential for activity because fatty acids are bound in thioester linkage to the sulfhydryl of the prosthetic group.</text>
</comment>
<dbReference type="InterPro" id="IPR003231">
    <property type="entry name" value="ACP"/>
</dbReference>
<dbReference type="SUPFAM" id="SSF47336">
    <property type="entry name" value="ACP-like"/>
    <property type="match status" value="1"/>
</dbReference>
<reference evidence="13 14" key="1">
    <citation type="submission" date="2012-09" db="EMBL/GenBank/DDBJ databases">
        <title>Genome Sequence of alkane-degrading Bacterium Alcanivorax sp. 19-m-6.</title>
        <authorList>
            <person name="Lai Q."/>
            <person name="Shao Z."/>
        </authorList>
    </citation>
    <scope>NUCLEOTIDE SEQUENCE [LARGE SCALE GENOMIC DNA]</scope>
    <source>
        <strain evidence="13 14">19-m-6</strain>
    </source>
</reference>
<keyword evidence="3 9" id="KW-0444">Lipid biosynthesis</keyword>
<dbReference type="UniPathway" id="UPA00360"/>
<evidence type="ECO:0000256" key="10">
    <source>
        <dbReference type="NCBIfam" id="TIGR00517"/>
    </source>
</evidence>
<name>A0A095UN21_9GAMM</name>
<dbReference type="InterPro" id="IPR036736">
    <property type="entry name" value="ACP-like_sf"/>
</dbReference>
<evidence type="ECO:0000256" key="11">
    <source>
        <dbReference type="RuleBase" id="RU003545"/>
    </source>
</evidence>
<dbReference type="NCBIfam" id="NF002151">
    <property type="entry name" value="PRK00982.1-5"/>
    <property type="match status" value="1"/>
</dbReference>
<feature type="modified residue" description="O-(pantetheine 4'-phosphoryl)serine" evidence="9">
    <location>
        <position position="37"/>
    </location>
</feature>
<dbReference type="UniPathway" id="UPA00094"/>
<dbReference type="PANTHER" id="PTHR20863:SF76">
    <property type="entry name" value="CARRIER DOMAIN-CONTAINING PROTEIN"/>
    <property type="match status" value="1"/>
</dbReference>
<keyword evidence="4 9" id="KW-0597">Phosphoprotein</keyword>
<dbReference type="HAMAP" id="MF_01217">
    <property type="entry name" value="Acyl_carrier"/>
    <property type="match status" value="1"/>
</dbReference>
<dbReference type="FunFam" id="1.10.1200.10:FF:000001">
    <property type="entry name" value="Acyl carrier protein"/>
    <property type="match status" value="1"/>
</dbReference>
<dbReference type="InterPro" id="IPR009081">
    <property type="entry name" value="PP-bd_ACP"/>
</dbReference>
<dbReference type="GO" id="GO:0000035">
    <property type="term" value="F:acyl binding"/>
    <property type="evidence" value="ECO:0007669"/>
    <property type="project" value="TreeGrafter"/>
</dbReference>
<keyword evidence="9" id="KW-0963">Cytoplasm</keyword>
<evidence type="ECO:0000256" key="4">
    <source>
        <dbReference type="ARBA" id="ARBA00022553"/>
    </source>
</evidence>
<comment type="subcellular location">
    <subcellularLocation>
        <location evidence="9">Cytoplasm</location>
    </subcellularLocation>
</comment>
<dbReference type="GO" id="GO:0005829">
    <property type="term" value="C:cytosol"/>
    <property type="evidence" value="ECO:0007669"/>
    <property type="project" value="TreeGrafter"/>
</dbReference>
<dbReference type="PROSITE" id="PS50075">
    <property type="entry name" value="CARRIER"/>
    <property type="match status" value="1"/>
</dbReference>
<dbReference type="Gene3D" id="1.10.1200.10">
    <property type="entry name" value="ACP-like"/>
    <property type="match status" value="1"/>
</dbReference>
<comment type="PTM">
    <text evidence="11">4'-phosphopantetheine is transferred from CoA to a specific serine of apo-ACP by acpS.</text>
</comment>
<evidence type="ECO:0000256" key="7">
    <source>
        <dbReference type="ARBA" id="ARBA00023160"/>
    </source>
</evidence>
<dbReference type="Pfam" id="PF00550">
    <property type="entry name" value="PP-binding"/>
    <property type="match status" value="1"/>
</dbReference>
<dbReference type="OrthoDB" id="9804551at2"/>
<dbReference type="AlphaFoldDB" id="A0A095UN21"/>
<dbReference type="PANTHER" id="PTHR20863">
    <property type="entry name" value="ACYL CARRIER PROTEIN"/>
    <property type="match status" value="1"/>
</dbReference>
<evidence type="ECO:0000256" key="6">
    <source>
        <dbReference type="ARBA" id="ARBA00023098"/>
    </source>
</evidence>
<proteinExistence type="inferred from homology"/>
<feature type="domain" description="Carrier" evidence="12">
    <location>
        <begin position="2"/>
        <end position="77"/>
    </location>
</feature>
<comment type="similarity">
    <text evidence="9">Belongs to the acyl carrier protein (ACP) family.</text>
</comment>
<evidence type="ECO:0000256" key="2">
    <source>
        <dbReference type="ARBA" id="ARBA00022450"/>
    </source>
</evidence>
<keyword evidence="2 9" id="KW-0596">Phosphopantetheine</keyword>
<comment type="function">
    <text evidence="1 9 11">Carrier of the growing fatty acid chain in fatty acid biosynthesis.</text>
</comment>
<evidence type="ECO:0000256" key="9">
    <source>
        <dbReference type="HAMAP-Rule" id="MF_01217"/>
    </source>
</evidence>
<evidence type="ECO:0000313" key="14">
    <source>
        <dbReference type="Proteomes" id="UP000029444"/>
    </source>
</evidence>
<organism evidence="13 14">
    <name type="scientific">Alcanivorax nanhaiticus</name>
    <dbReference type="NCBI Taxonomy" id="1177154"/>
    <lineage>
        <taxon>Bacteria</taxon>
        <taxon>Pseudomonadati</taxon>
        <taxon>Pseudomonadota</taxon>
        <taxon>Gammaproteobacteria</taxon>
        <taxon>Oceanospirillales</taxon>
        <taxon>Alcanivoracaceae</taxon>
        <taxon>Alcanivorax</taxon>
    </lineage>
</organism>
<dbReference type="STRING" id="1177154.Y5S_02900"/>
<dbReference type="GO" id="GO:0009245">
    <property type="term" value="P:lipid A biosynthetic process"/>
    <property type="evidence" value="ECO:0007669"/>
    <property type="project" value="TreeGrafter"/>
</dbReference>
<sequence length="77" mass="8555">MSSIEERVQKIIVEQLGVKPEDVKSEASFVEDLGADSLDTVELVMALEEEFETEIPDEEAEKISTVQSAVDYIKAHS</sequence>
<keyword evidence="5 9" id="KW-0276">Fatty acid metabolism</keyword>
<dbReference type="GO" id="GO:0036104">
    <property type="term" value="P:Kdo2-lipid A biosynthetic process"/>
    <property type="evidence" value="ECO:0007669"/>
    <property type="project" value="UniProtKB-UniPathway"/>
</dbReference>
<dbReference type="PATRIC" id="fig|1177154.3.peg.2937"/>
<dbReference type="RefSeq" id="WP_035233967.1">
    <property type="nucleotide sequence ID" value="NZ_ARXV01000013.1"/>
</dbReference>
<dbReference type="eggNOG" id="COG0236">
    <property type="taxonomic scope" value="Bacteria"/>
</dbReference>
<protein>
    <recommendedName>
        <fullName evidence="9 10">Acyl carrier protein</fullName>
        <shortName evidence="9">ACP</shortName>
    </recommendedName>
</protein>
<evidence type="ECO:0000256" key="8">
    <source>
        <dbReference type="ARBA" id="ARBA00024328"/>
    </source>
</evidence>
<evidence type="ECO:0000259" key="12">
    <source>
        <dbReference type="PROSITE" id="PS50075"/>
    </source>
</evidence>
<keyword evidence="7 9" id="KW-0275">Fatty acid biosynthesis</keyword>
<dbReference type="NCBIfam" id="NF002148">
    <property type="entry name" value="PRK00982.1-2"/>
    <property type="match status" value="1"/>
</dbReference>
<evidence type="ECO:0000313" key="13">
    <source>
        <dbReference type="EMBL" id="KGD63910.1"/>
    </source>
</evidence>
<evidence type="ECO:0000256" key="5">
    <source>
        <dbReference type="ARBA" id="ARBA00022832"/>
    </source>
</evidence>
<comment type="pathway">
    <text evidence="8">Glycolipid biosynthesis; KDO(2)-lipid A biosynthesis.</text>
</comment>
<accession>A0A095UN21</accession>
<dbReference type="GO" id="GO:0016020">
    <property type="term" value="C:membrane"/>
    <property type="evidence" value="ECO:0007669"/>
    <property type="project" value="GOC"/>
</dbReference>
<evidence type="ECO:0000256" key="1">
    <source>
        <dbReference type="ARBA" id="ARBA00003180"/>
    </source>
</evidence>
<dbReference type="NCBIfam" id="TIGR00517">
    <property type="entry name" value="acyl_carrier"/>
    <property type="match status" value="1"/>
</dbReference>
<evidence type="ECO:0000256" key="3">
    <source>
        <dbReference type="ARBA" id="ARBA00022516"/>
    </source>
</evidence>
<keyword evidence="6 9" id="KW-0443">Lipid metabolism</keyword>
<dbReference type="GO" id="GO:0000036">
    <property type="term" value="F:acyl carrier activity"/>
    <property type="evidence" value="ECO:0007669"/>
    <property type="project" value="UniProtKB-UniRule"/>
</dbReference>
<comment type="pathway">
    <text evidence="9 11">Lipid metabolism; fatty acid biosynthesis.</text>
</comment>
<keyword evidence="14" id="KW-1185">Reference proteome</keyword>
<dbReference type="NCBIfam" id="NF002150">
    <property type="entry name" value="PRK00982.1-4"/>
    <property type="match status" value="1"/>
</dbReference>
<gene>
    <name evidence="9" type="primary">acpP</name>
    <name evidence="13" type="ORF">Y5S_02900</name>
</gene>